<evidence type="ECO:0000256" key="1">
    <source>
        <dbReference type="SAM" id="Phobius"/>
    </source>
</evidence>
<feature type="domain" description="Protein FecR C-terminal" evidence="3">
    <location>
        <begin position="281"/>
        <end position="349"/>
    </location>
</feature>
<dbReference type="RefSeq" id="WP_119989611.1">
    <property type="nucleotide sequence ID" value="NZ_CP032489.1"/>
</dbReference>
<dbReference type="Pfam" id="PF04773">
    <property type="entry name" value="FecR"/>
    <property type="match status" value="1"/>
</dbReference>
<dbReference type="KEGG" id="ark:D6B99_14205"/>
<keyword evidence="1" id="KW-0812">Transmembrane</keyword>
<evidence type="ECO:0000259" key="3">
    <source>
        <dbReference type="Pfam" id="PF16344"/>
    </source>
</evidence>
<accession>A0A386HTM5</accession>
<dbReference type="PANTHER" id="PTHR30273">
    <property type="entry name" value="PERIPLASMIC SIGNAL SENSOR AND SIGMA FACTOR ACTIVATOR FECR-RELATED"/>
    <property type="match status" value="1"/>
</dbReference>
<keyword evidence="1" id="KW-0472">Membrane</keyword>
<feature type="domain" description="FecR protein" evidence="2">
    <location>
        <begin position="133"/>
        <end position="217"/>
    </location>
</feature>
<dbReference type="InterPro" id="IPR006860">
    <property type="entry name" value="FecR"/>
</dbReference>
<feature type="transmembrane region" description="Helical" evidence="1">
    <location>
        <begin position="86"/>
        <end position="104"/>
    </location>
</feature>
<evidence type="ECO:0000313" key="5">
    <source>
        <dbReference type="Proteomes" id="UP000266118"/>
    </source>
</evidence>
<dbReference type="EMBL" id="CP032489">
    <property type="protein sequence ID" value="AYD48654.1"/>
    <property type="molecule type" value="Genomic_DNA"/>
</dbReference>
<dbReference type="OrthoDB" id="934696at2"/>
<dbReference type="GO" id="GO:0016989">
    <property type="term" value="F:sigma factor antagonist activity"/>
    <property type="evidence" value="ECO:0007669"/>
    <property type="project" value="TreeGrafter"/>
</dbReference>
<keyword evidence="1" id="KW-1133">Transmembrane helix</keyword>
<organism evidence="4 5">
    <name type="scientific">Arachidicoccus soli</name>
    <dbReference type="NCBI Taxonomy" id="2341117"/>
    <lineage>
        <taxon>Bacteria</taxon>
        <taxon>Pseudomonadati</taxon>
        <taxon>Bacteroidota</taxon>
        <taxon>Chitinophagia</taxon>
        <taxon>Chitinophagales</taxon>
        <taxon>Chitinophagaceae</taxon>
        <taxon>Arachidicoccus</taxon>
    </lineage>
</organism>
<dbReference type="Proteomes" id="UP000266118">
    <property type="component" value="Chromosome"/>
</dbReference>
<dbReference type="Gene3D" id="3.55.50.30">
    <property type="match status" value="1"/>
</dbReference>
<evidence type="ECO:0000259" key="2">
    <source>
        <dbReference type="Pfam" id="PF04773"/>
    </source>
</evidence>
<protein>
    <submittedName>
        <fullName evidence="4">FecR family protein</fullName>
    </submittedName>
</protein>
<proteinExistence type="predicted"/>
<dbReference type="AlphaFoldDB" id="A0A386HTM5"/>
<dbReference type="PIRSF" id="PIRSF018266">
    <property type="entry name" value="FecR"/>
    <property type="match status" value="1"/>
</dbReference>
<evidence type="ECO:0000313" key="4">
    <source>
        <dbReference type="EMBL" id="AYD48654.1"/>
    </source>
</evidence>
<gene>
    <name evidence="4" type="ORF">D6B99_14205</name>
</gene>
<dbReference type="Pfam" id="PF16344">
    <property type="entry name" value="FecR_C"/>
    <property type="match status" value="1"/>
</dbReference>
<dbReference type="InterPro" id="IPR032508">
    <property type="entry name" value="FecR_C"/>
</dbReference>
<sequence>MDKNITPEMVERFLNNQSDEAEAELVAVFLKNESLEALNHYLPDDEWQNDGQREHLSEELPDKMWQSVAAKTTLLKTRKIIYLKRLLIAACTVGVFFVGSYFYTSRNYSKVDYSKNQVAKVPKIIGNTTDMDLDAVLPDGSKMILKPGASVQYYGSFKSNRELSLTGTAYFEVVHDSEHPFVVRANGISTTDLGTKFWVLNKASNQTVTIKLIEGSVVVRSFEKSFGMKDIYLIPGQKVVVDKIGCTALVSGIEERKNVPILDVTKKAAHLGNVVWTNSAYTFSKSSLNDVFGKLERRYKVFIKVKSADIADCQFTGKIMYSDSLETLIKTICAMNSLSYTKNGDTINIKK</sequence>
<dbReference type="Gene3D" id="2.60.120.1440">
    <property type="match status" value="1"/>
</dbReference>
<reference evidence="4 5" key="1">
    <citation type="submission" date="2018-09" db="EMBL/GenBank/DDBJ databases">
        <title>Arachidicoccus sp. nov., a bacterium isolated from soil.</title>
        <authorList>
            <person name="Weon H.-Y."/>
            <person name="Kwon S.-W."/>
            <person name="Lee S.A."/>
        </authorList>
    </citation>
    <scope>NUCLEOTIDE SEQUENCE [LARGE SCALE GENOMIC DNA]</scope>
    <source>
        <strain evidence="4 5">KIS59-12</strain>
    </source>
</reference>
<dbReference type="PANTHER" id="PTHR30273:SF2">
    <property type="entry name" value="PROTEIN FECR"/>
    <property type="match status" value="1"/>
</dbReference>
<name>A0A386HTM5_9BACT</name>
<dbReference type="InterPro" id="IPR012373">
    <property type="entry name" value="Ferrdict_sens_TM"/>
</dbReference>
<keyword evidence="5" id="KW-1185">Reference proteome</keyword>